<evidence type="ECO:0000313" key="4">
    <source>
        <dbReference type="Proteomes" id="UP000244855"/>
    </source>
</evidence>
<dbReference type="AlphaFoldDB" id="A0A2V1E9Q1"/>
<feature type="transmembrane region" description="Helical" evidence="1">
    <location>
        <begin position="156"/>
        <end position="176"/>
    </location>
</feature>
<name>A0A2V1E9Q1_9PLEO</name>
<keyword evidence="4" id="KW-1185">Reference proteome</keyword>
<dbReference type="PANTHER" id="PTHR37783:SF1">
    <property type="entry name" value="MEMBRANE PROTEIN, PUTATIVE (AFU_ORTHOLOGUE AFUA_1G04315)-RELATED"/>
    <property type="match status" value="1"/>
</dbReference>
<organism evidence="3 4">
    <name type="scientific">Periconia macrospinosa</name>
    <dbReference type="NCBI Taxonomy" id="97972"/>
    <lineage>
        <taxon>Eukaryota</taxon>
        <taxon>Fungi</taxon>
        <taxon>Dikarya</taxon>
        <taxon>Ascomycota</taxon>
        <taxon>Pezizomycotina</taxon>
        <taxon>Dothideomycetes</taxon>
        <taxon>Pleosporomycetidae</taxon>
        <taxon>Pleosporales</taxon>
        <taxon>Massarineae</taxon>
        <taxon>Periconiaceae</taxon>
        <taxon>Periconia</taxon>
    </lineage>
</organism>
<sequence length="225" mass="25801">MASPEAQDVAAKQRIVNHMNADHSDSVRRYLEAFSGMGSYQVRNARMTDITLNDMKFDCCGQQVTIPLDPPMKSYREARERAVQLDKDALRLLGRSDITITKYIPPWVHLGHLFNFTTCLITYGLFSRPSHFQPGSVPHDMLLHHVPKFTKFCLTIQPYLITIMAAIHAFETVLMVRKLRRHSLTLFDGVFWAWCASAFVEGITAFQRLDTFIANKQSEKEAKKH</sequence>
<dbReference type="PANTHER" id="PTHR37783">
    <property type="entry name" value="MEMBRANE PROTEIN, PUTATIVE (AFU_ORTHOLOGUE AFUA_1G04315)-RELATED"/>
    <property type="match status" value="1"/>
</dbReference>
<accession>A0A2V1E9Q1</accession>
<dbReference type="OrthoDB" id="5553410at2759"/>
<gene>
    <name evidence="3" type="ORF">DM02DRAFT_649170</name>
</gene>
<reference evidence="3 4" key="1">
    <citation type="journal article" date="2018" name="Sci. Rep.">
        <title>Comparative genomics provides insights into the lifestyle and reveals functional heterogeneity of dark septate endophytic fungi.</title>
        <authorList>
            <person name="Knapp D.G."/>
            <person name="Nemeth J.B."/>
            <person name="Barry K."/>
            <person name="Hainaut M."/>
            <person name="Henrissat B."/>
            <person name="Johnson J."/>
            <person name="Kuo A."/>
            <person name="Lim J.H.P."/>
            <person name="Lipzen A."/>
            <person name="Nolan M."/>
            <person name="Ohm R.A."/>
            <person name="Tamas L."/>
            <person name="Grigoriev I.V."/>
            <person name="Spatafora J.W."/>
            <person name="Nagy L.G."/>
            <person name="Kovacs G.M."/>
        </authorList>
    </citation>
    <scope>NUCLEOTIDE SEQUENCE [LARGE SCALE GENOMIC DNA]</scope>
    <source>
        <strain evidence="3 4">DSE2036</strain>
    </source>
</reference>
<keyword evidence="1" id="KW-1133">Transmembrane helix</keyword>
<feature type="domain" description="DUF2470" evidence="2">
    <location>
        <begin position="12"/>
        <end position="85"/>
    </location>
</feature>
<evidence type="ECO:0000256" key="1">
    <source>
        <dbReference type="SAM" id="Phobius"/>
    </source>
</evidence>
<protein>
    <submittedName>
        <fullName evidence="3">Integral membrane protein-like protein</fullName>
    </submittedName>
</protein>
<evidence type="ECO:0000313" key="3">
    <source>
        <dbReference type="EMBL" id="PVI07257.1"/>
    </source>
</evidence>
<dbReference type="Gene3D" id="3.20.180.10">
    <property type="entry name" value="PNP-oxidase-like"/>
    <property type="match status" value="1"/>
</dbReference>
<dbReference type="EMBL" id="KZ805305">
    <property type="protein sequence ID" value="PVI07257.1"/>
    <property type="molecule type" value="Genomic_DNA"/>
</dbReference>
<keyword evidence="1" id="KW-0812">Transmembrane</keyword>
<dbReference type="Pfam" id="PF10615">
    <property type="entry name" value="DUF2470"/>
    <property type="match status" value="1"/>
</dbReference>
<dbReference type="Proteomes" id="UP000244855">
    <property type="component" value="Unassembled WGS sequence"/>
</dbReference>
<evidence type="ECO:0000259" key="2">
    <source>
        <dbReference type="Pfam" id="PF10615"/>
    </source>
</evidence>
<proteinExistence type="predicted"/>
<dbReference type="InterPro" id="IPR037119">
    <property type="entry name" value="Haem_oxidase_HugZ-like_sf"/>
</dbReference>
<keyword evidence="1" id="KW-0472">Membrane</keyword>
<dbReference type="InterPro" id="IPR019595">
    <property type="entry name" value="DUF2470"/>
</dbReference>